<dbReference type="OrthoDB" id="6853144at2"/>
<protein>
    <submittedName>
        <fullName evidence="1">Uncharacterized protein</fullName>
    </submittedName>
</protein>
<dbReference type="RefSeq" id="WP_094059234.1">
    <property type="nucleotide sequence ID" value="NZ_CP022530.1"/>
</dbReference>
<keyword evidence="2" id="KW-1185">Reference proteome</keyword>
<evidence type="ECO:0000313" key="2">
    <source>
        <dbReference type="Proteomes" id="UP000202440"/>
    </source>
</evidence>
<organism evidence="1 2">
    <name type="scientific">Bacterioplanes sanyensis</name>
    <dbReference type="NCBI Taxonomy" id="1249553"/>
    <lineage>
        <taxon>Bacteria</taxon>
        <taxon>Pseudomonadati</taxon>
        <taxon>Pseudomonadota</taxon>
        <taxon>Gammaproteobacteria</taxon>
        <taxon>Oceanospirillales</taxon>
        <taxon>Oceanospirillaceae</taxon>
        <taxon>Bacterioplanes</taxon>
    </lineage>
</organism>
<proteinExistence type="predicted"/>
<accession>A0A222FG28</accession>
<dbReference type="EMBL" id="CP022530">
    <property type="protein sequence ID" value="ASP38035.1"/>
    <property type="molecule type" value="Genomic_DNA"/>
</dbReference>
<name>A0A222FG28_9GAMM</name>
<sequence length="249" mass="28200">MKAQLAGLTILAAIALPGHTNELALVDAEPSAAVMVIDETLLQQRVAELMGVVGLADQARHVSQAVLNAEQATLGQQYQLVNQVSASWAPQRLQQSWLAATPALSEQQRLDILQRLQSAGWQQARQRELAAIHEQGSPAYLDYVQRLRLQTPPAARLALIDELNEVMHFEQLMVRTRTDVYQQLQQVLPDWQPPQQWQANVRQQVREFLLYTHRRTPNEQLQALVALYRQPQLQQWMTGFVNRLPAVNG</sequence>
<dbReference type="KEGG" id="bsan:CHH28_04775"/>
<reference evidence="1 2" key="1">
    <citation type="submission" date="2017-07" db="EMBL/GenBank/DDBJ databases">
        <title>Annotated genome sequence of Bacterioplanes sanyensis isolated from Red Sea.</title>
        <authorList>
            <person name="Rehman Z.U."/>
        </authorList>
    </citation>
    <scope>NUCLEOTIDE SEQUENCE [LARGE SCALE GENOMIC DNA]</scope>
    <source>
        <strain evidence="1 2">NV9</strain>
    </source>
</reference>
<dbReference type="Proteomes" id="UP000202440">
    <property type="component" value="Chromosome"/>
</dbReference>
<gene>
    <name evidence="1" type="ORF">CHH28_04775</name>
</gene>
<dbReference type="AlphaFoldDB" id="A0A222FG28"/>
<evidence type="ECO:0000313" key="1">
    <source>
        <dbReference type="EMBL" id="ASP38035.1"/>
    </source>
</evidence>